<feature type="compositionally biased region" description="Low complexity" evidence="1">
    <location>
        <begin position="222"/>
        <end position="233"/>
    </location>
</feature>
<dbReference type="AlphaFoldDB" id="A0A836L7M8"/>
<gene>
    <name evidence="2" type="ORF">JKF63_04236</name>
</gene>
<evidence type="ECO:0000256" key="1">
    <source>
        <dbReference type="SAM" id="MobiDB-lite"/>
    </source>
</evidence>
<comment type="caution">
    <text evidence="2">The sequence shown here is derived from an EMBL/GenBank/DDBJ whole genome shotgun (WGS) entry which is preliminary data.</text>
</comment>
<evidence type="ECO:0000313" key="2">
    <source>
        <dbReference type="EMBL" id="KAG5501966.1"/>
    </source>
</evidence>
<evidence type="ECO:0000313" key="3">
    <source>
        <dbReference type="Proteomes" id="UP000674318"/>
    </source>
</evidence>
<feature type="region of interest" description="Disordered" evidence="1">
    <location>
        <begin position="742"/>
        <end position="767"/>
    </location>
</feature>
<dbReference type="OrthoDB" id="266321at2759"/>
<feature type="compositionally biased region" description="Polar residues" evidence="1">
    <location>
        <begin position="59"/>
        <end position="76"/>
    </location>
</feature>
<protein>
    <submittedName>
        <fullName evidence="2">Uncharacterized protein</fullName>
    </submittedName>
</protein>
<proteinExistence type="predicted"/>
<sequence length="862" mass="92336">MFRWTAGTKARADRASRQHSYAGGPTRLLLSHRHPLHPLPRDAATLSAAAAGSNAATDCPSQRSGHSAIEPTSRSPAMTPLTPAVPSGAVTDVALVTATIVPDTVVDGAAQTTACAVTTTEDISPALHATASEVAVVARSGSSSTLKGAAVATSPSLCPAPCLPRDCSPTRPTSSSSSSSSSPEHRAGASSSPPFKVSLARHQPSLPPSPPLSRGSTSQHQALPSSPLPSSSYASLTAQAERLVQALEENTAQARAPGRTQRCSSSMRQEWRRRRRGYKRQRLGELADSRLRSTCARMGSIEEGMADTYAEVQQQRRRQQFMERQARGERSRCSIVNDPPNLRPHSRLRVAERSVDCVAVQLPLQRLKDVPVSETPSTSLVSLSNGTSNPEVLSSLSAHAEEHRRVLRERAGGRGVQACFTQDDDCLPGVVAVEVAADPLSRDNRGNDPATMWGVGLSGGALERPLYTVDDSPGRTEELVGTCNSVDEVLPWHIQRIPATMRGPEQEAMSVFEDQSLSWYHPRQDQAKQHLVDGHISVPGGGVCRVKTDDYFGHGVASLRGVDWGVVEPASAFEATPGGDSGAPLWIPGDERPFFTTGIQLGPDSGSYASAFHLPADRVMAPGGDMARDLSDTHPRFSCETLLGPRWLLPSAEHSGHHVAGEFGWQQQVCLRATSPTREGSSASAPPFSGLTSLHSVPRELSTASAFPWMVVDQGEGETGGIGRGTDGYRFFSDGAPPPCLPHYSLRGPLETSGARQDRDSGMPASNAAYVQPLPCYRGSYPREPQDLSLPFAGLSFSSNVANIPTHSHTAAAALSPHHAGRGARQRQRHRDRARPPRALNGTTERCRRFWERCRQSHTLNL</sequence>
<reference evidence="2 3" key="1">
    <citation type="submission" date="2021-02" db="EMBL/GenBank/DDBJ databases">
        <title>Porcisia hertigi Genome sequencing and assembly.</title>
        <authorList>
            <person name="Almutairi H."/>
            <person name="Gatherer D."/>
        </authorList>
    </citation>
    <scope>NUCLEOTIDE SEQUENCE [LARGE SCALE GENOMIC DNA]</scope>
    <source>
        <strain evidence="2 3">C119</strain>
    </source>
</reference>
<feature type="compositionally biased region" description="Low complexity" evidence="1">
    <location>
        <begin position="47"/>
        <end position="57"/>
    </location>
</feature>
<dbReference type="KEGG" id="phet:94290306"/>
<accession>A0A836L7M8</accession>
<feature type="region of interest" description="Disordered" evidence="1">
    <location>
        <begin position="250"/>
        <end position="276"/>
    </location>
</feature>
<dbReference type="EMBL" id="JAFJZO010000026">
    <property type="protein sequence ID" value="KAG5501966.1"/>
    <property type="molecule type" value="Genomic_DNA"/>
</dbReference>
<feature type="region of interest" description="Disordered" evidence="1">
    <location>
        <begin position="167"/>
        <end position="233"/>
    </location>
</feature>
<feature type="region of interest" description="Disordered" evidence="1">
    <location>
        <begin position="1"/>
        <end position="22"/>
    </location>
</feature>
<dbReference type="Proteomes" id="UP000674318">
    <property type="component" value="Unassembled WGS sequence"/>
</dbReference>
<feature type="region of interest" description="Disordered" evidence="1">
    <location>
        <begin position="47"/>
        <end position="83"/>
    </location>
</feature>
<feature type="region of interest" description="Disordered" evidence="1">
    <location>
        <begin position="812"/>
        <end position="841"/>
    </location>
</feature>
<dbReference type="GeneID" id="94290306"/>
<name>A0A836L7M8_9TRYP</name>
<dbReference type="RefSeq" id="XP_067756413.1">
    <property type="nucleotide sequence ID" value="XM_067900229.1"/>
</dbReference>
<feature type="compositionally biased region" description="Low complexity" evidence="1">
    <location>
        <begin position="169"/>
        <end position="192"/>
    </location>
</feature>
<organism evidence="2 3">
    <name type="scientific">Porcisia hertigi</name>
    <dbReference type="NCBI Taxonomy" id="2761500"/>
    <lineage>
        <taxon>Eukaryota</taxon>
        <taxon>Discoba</taxon>
        <taxon>Euglenozoa</taxon>
        <taxon>Kinetoplastea</taxon>
        <taxon>Metakinetoplastina</taxon>
        <taxon>Trypanosomatida</taxon>
        <taxon>Trypanosomatidae</taxon>
        <taxon>Leishmaniinae</taxon>
        <taxon>Porcisia</taxon>
    </lineage>
</organism>
<keyword evidence="3" id="KW-1185">Reference proteome</keyword>
<feature type="compositionally biased region" description="Basic residues" evidence="1">
    <location>
        <begin position="819"/>
        <end position="833"/>
    </location>
</feature>